<accession>A0A2T8IJN0</accession>
<dbReference type="Gene3D" id="3.30.40.10">
    <property type="entry name" value="Zinc/RING finger domain, C3HC4 (zinc finger)"/>
    <property type="match status" value="1"/>
</dbReference>
<feature type="region of interest" description="Disordered" evidence="5">
    <location>
        <begin position="337"/>
        <end position="433"/>
    </location>
</feature>
<dbReference type="GO" id="GO:0008270">
    <property type="term" value="F:zinc ion binding"/>
    <property type="evidence" value="ECO:0007669"/>
    <property type="project" value="UniProtKB-KW"/>
</dbReference>
<feature type="transmembrane region" description="Helical" evidence="6">
    <location>
        <begin position="55"/>
        <end position="76"/>
    </location>
</feature>
<feature type="domain" description="RING-type" evidence="7">
    <location>
        <begin position="131"/>
        <end position="173"/>
    </location>
</feature>
<name>A0A2T8IJN0_9POAL</name>
<dbReference type="PANTHER" id="PTHR45798">
    <property type="entry name" value="RING-H2 FINGER PROTEIN ATL61-RELATED-RELATED"/>
    <property type="match status" value="1"/>
</dbReference>
<evidence type="ECO:0000256" key="6">
    <source>
        <dbReference type="SAM" id="Phobius"/>
    </source>
</evidence>
<evidence type="ECO:0000256" key="1">
    <source>
        <dbReference type="ARBA" id="ARBA00022723"/>
    </source>
</evidence>
<dbReference type="PROSITE" id="PS50089">
    <property type="entry name" value="ZF_RING_2"/>
    <property type="match status" value="1"/>
</dbReference>
<evidence type="ECO:0000256" key="3">
    <source>
        <dbReference type="ARBA" id="ARBA00022833"/>
    </source>
</evidence>
<dbReference type="PANTHER" id="PTHR45798:SF64">
    <property type="entry name" value="OS01G0822800 PROTEIN"/>
    <property type="match status" value="1"/>
</dbReference>
<dbReference type="Gramene" id="PVH37877">
    <property type="protein sequence ID" value="PVH37877"/>
    <property type="gene ID" value="PAHAL_5G110600"/>
</dbReference>
<dbReference type="CDD" id="cd16461">
    <property type="entry name" value="RING-H2_EL5-like"/>
    <property type="match status" value="1"/>
</dbReference>
<dbReference type="InterPro" id="IPR001841">
    <property type="entry name" value="Znf_RING"/>
</dbReference>
<keyword evidence="3" id="KW-0862">Zinc</keyword>
<keyword evidence="6" id="KW-1133">Transmembrane helix</keyword>
<keyword evidence="2 4" id="KW-0863">Zinc-finger</keyword>
<dbReference type="Proteomes" id="UP000243499">
    <property type="component" value="Chromosome 5"/>
</dbReference>
<dbReference type="FunFam" id="3.30.40.10:FF:000404">
    <property type="entry name" value="RING-H2 finger protein ATL72-like"/>
    <property type="match status" value="1"/>
</dbReference>
<keyword evidence="6" id="KW-0472">Membrane</keyword>
<dbReference type="Pfam" id="PF13639">
    <property type="entry name" value="zf-RING_2"/>
    <property type="match status" value="1"/>
</dbReference>
<dbReference type="EMBL" id="CM008050">
    <property type="protein sequence ID" value="PVH37877.1"/>
    <property type="molecule type" value="Genomic_DNA"/>
</dbReference>
<gene>
    <name evidence="8" type="ORF">PAHAL_5G110600</name>
</gene>
<evidence type="ECO:0000313" key="8">
    <source>
        <dbReference type="EMBL" id="PVH37877.1"/>
    </source>
</evidence>
<sequence>MSGDRAAASMGVHGRSMGWYLGPPESPAPGSAVAGAQHALSSSPGSGDASFDTNMVIILAALLFALLFALGLNQLARCLIRWARRASEAEAGAGAGGRGRGLKRRALRSIPVEVYGACGADGAAAVAADVCAICLGEFADGEKVRVLPRCAHGFHVRCVDTWLLSHDSCPTCRGTVLEAAEPGKAKAASSAAGGSRRQGSEAAAIAVAFGEVIRRMGTVGDPWAEALSSLTAAVLPALRAPIPAPACRLQPHWEMDRDGHDGYPDNLLQPDPATCFDLFSQAVFSDPVIHDPQRGMAALDLNSQMDFPYMDQYQQIHQPTLGSGGATMKIPSVRPQCAARSAQGGRGGGQVGEGIARSRDFGAHPRGHGIGGRGVDSCGSVHGSRVGLRAARSGSDSAGPAGSNAADDWDGDDDDLEEVAQGSSNVSLSFTSH</sequence>
<evidence type="ECO:0000256" key="2">
    <source>
        <dbReference type="ARBA" id="ARBA00022771"/>
    </source>
</evidence>
<protein>
    <recommendedName>
        <fullName evidence="7">RING-type domain-containing protein</fullName>
    </recommendedName>
</protein>
<keyword evidence="6" id="KW-0812">Transmembrane</keyword>
<dbReference type="InterPro" id="IPR013083">
    <property type="entry name" value="Znf_RING/FYVE/PHD"/>
</dbReference>
<dbReference type="AlphaFoldDB" id="A0A2T8IJN0"/>
<feature type="compositionally biased region" description="Polar residues" evidence="5">
    <location>
        <begin position="421"/>
        <end position="433"/>
    </location>
</feature>
<evidence type="ECO:0000256" key="4">
    <source>
        <dbReference type="PROSITE-ProRule" id="PRU00175"/>
    </source>
</evidence>
<dbReference type="SMART" id="SM00184">
    <property type="entry name" value="RING"/>
    <property type="match status" value="1"/>
</dbReference>
<dbReference type="SUPFAM" id="SSF57850">
    <property type="entry name" value="RING/U-box"/>
    <property type="match status" value="1"/>
</dbReference>
<feature type="compositionally biased region" description="Acidic residues" evidence="5">
    <location>
        <begin position="407"/>
        <end position="418"/>
    </location>
</feature>
<keyword evidence="1" id="KW-0479">Metal-binding</keyword>
<evidence type="ECO:0000259" key="7">
    <source>
        <dbReference type="PROSITE" id="PS50089"/>
    </source>
</evidence>
<reference evidence="8" key="1">
    <citation type="submission" date="2018-04" db="EMBL/GenBank/DDBJ databases">
        <title>WGS assembly of Panicum hallii.</title>
        <authorList>
            <person name="Lovell J."/>
            <person name="Jenkins J."/>
            <person name="Lowry D."/>
            <person name="Mamidi S."/>
            <person name="Sreedasyam A."/>
            <person name="Weng X."/>
            <person name="Barry K."/>
            <person name="Bonette J."/>
            <person name="Campitelli B."/>
            <person name="Daum C."/>
            <person name="Gordon S."/>
            <person name="Gould B."/>
            <person name="Lipzen A."/>
            <person name="Macqueen A."/>
            <person name="Palacio-Mejia J."/>
            <person name="Plott C."/>
            <person name="Shakirov E."/>
            <person name="Shu S."/>
            <person name="Yoshinaga Y."/>
            <person name="Zane M."/>
            <person name="Rokhsar D."/>
            <person name="Grimwood J."/>
            <person name="Schmutz J."/>
            <person name="Juenger T."/>
        </authorList>
    </citation>
    <scope>NUCLEOTIDE SEQUENCE [LARGE SCALE GENOMIC DNA]</scope>
    <source>
        <strain evidence="8">FIL2</strain>
    </source>
</reference>
<proteinExistence type="predicted"/>
<organism evidence="8">
    <name type="scientific">Panicum hallii</name>
    <dbReference type="NCBI Taxonomy" id="206008"/>
    <lineage>
        <taxon>Eukaryota</taxon>
        <taxon>Viridiplantae</taxon>
        <taxon>Streptophyta</taxon>
        <taxon>Embryophyta</taxon>
        <taxon>Tracheophyta</taxon>
        <taxon>Spermatophyta</taxon>
        <taxon>Magnoliopsida</taxon>
        <taxon>Liliopsida</taxon>
        <taxon>Poales</taxon>
        <taxon>Poaceae</taxon>
        <taxon>PACMAD clade</taxon>
        <taxon>Panicoideae</taxon>
        <taxon>Panicodae</taxon>
        <taxon>Paniceae</taxon>
        <taxon>Panicinae</taxon>
        <taxon>Panicum</taxon>
        <taxon>Panicum sect. Panicum</taxon>
    </lineage>
</organism>
<dbReference type="InterPro" id="IPR052788">
    <property type="entry name" value="RING-type_E3_ligase_ATL"/>
</dbReference>
<evidence type="ECO:0000256" key="5">
    <source>
        <dbReference type="SAM" id="MobiDB-lite"/>
    </source>
</evidence>